<keyword evidence="4" id="KW-1185">Reference proteome</keyword>
<evidence type="ECO:0000313" key="3">
    <source>
        <dbReference type="EMBL" id="MFC6904314.1"/>
    </source>
</evidence>
<evidence type="ECO:0000256" key="1">
    <source>
        <dbReference type="SAM" id="MobiDB-lite"/>
    </source>
</evidence>
<accession>A0ABD5V2M0</accession>
<comment type="caution">
    <text evidence="3">The sequence shown here is derived from an EMBL/GenBank/DDBJ whole genome shotgun (WGS) entry which is preliminary data.</text>
</comment>
<organism evidence="3 4">
    <name type="scientific">Halalkalicoccus tibetensis</name>
    <dbReference type="NCBI Taxonomy" id="175632"/>
    <lineage>
        <taxon>Archaea</taxon>
        <taxon>Methanobacteriati</taxon>
        <taxon>Methanobacteriota</taxon>
        <taxon>Stenosarchaea group</taxon>
        <taxon>Halobacteria</taxon>
        <taxon>Halobacteriales</taxon>
        <taxon>Halococcaceae</taxon>
        <taxon>Halalkalicoccus</taxon>
    </lineage>
</organism>
<feature type="transmembrane region" description="Helical" evidence="2">
    <location>
        <begin position="185"/>
        <end position="204"/>
    </location>
</feature>
<dbReference type="EMBL" id="JBHSXQ010000001">
    <property type="protein sequence ID" value="MFC6904314.1"/>
    <property type="molecule type" value="Genomic_DNA"/>
</dbReference>
<evidence type="ECO:0000313" key="4">
    <source>
        <dbReference type="Proteomes" id="UP001596312"/>
    </source>
</evidence>
<name>A0ABD5V2M0_9EURY</name>
<feature type="compositionally biased region" description="Basic and acidic residues" evidence="1">
    <location>
        <begin position="110"/>
        <end position="123"/>
    </location>
</feature>
<feature type="compositionally biased region" description="Low complexity" evidence="1">
    <location>
        <begin position="125"/>
        <end position="141"/>
    </location>
</feature>
<feature type="transmembrane region" description="Helical" evidence="2">
    <location>
        <begin position="155"/>
        <end position="179"/>
    </location>
</feature>
<sequence length="206" mass="21841">MDRTLSVDVNRQSVHSIEPEVRQFETSESFVVELTNHGSATHVHLNVDDGLADAISLDGGNHFLEAGRSYRIEASVDQRSRPVSGRLKIVTGYGAETAVIDISLIPPEESPEKVPVEVDERLSKPQPRQDSPQRSRGSSGSRSRRSRTSRGDDGLPMRVIAAGALVALALLFVVVGALIAGNPAVILGVGIVLVAIAGAAALLYSS</sequence>
<protein>
    <submittedName>
        <fullName evidence="3">Uncharacterized protein</fullName>
    </submittedName>
</protein>
<evidence type="ECO:0000256" key="2">
    <source>
        <dbReference type="SAM" id="Phobius"/>
    </source>
</evidence>
<gene>
    <name evidence="3" type="ORF">ACFQGH_03785</name>
</gene>
<dbReference type="AlphaFoldDB" id="A0ABD5V2M0"/>
<keyword evidence="2" id="KW-0812">Transmembrane</keyword>
<keyword evidence="2" id="KW-0472">Membrane</keyword>
<dbReference type="Pfam" id="PF24368">
    <property type="entry name" value="DUF7524"/>
    <property type="match status" value="1"/>
</dbReference>
<proteinExistence type="predicted"/>
<feature type="region of interest" description="Disordered" evidence="1">
    <location>
        <begin position="110"/>
        <end position="153"/>
    </location>
</feature>
<dbReference type="RefSeq" id="WP_340602823.1">
    <property type="nucleotide sequence ID" value="NZ_JBBMXV010000001.1"/>
</dbReference>
<dbReference type="InterPro" id="IPR055946">
    <property type="entry name" value="DUF7524"/>
</dbReference>
<dbReference type="Proteomes" id="UP001596312">
    <property type="component" value="Unassembled WGS sequence"/>
</dbReference>
<keyword evidence="2" id="KW-1133">Transmembrane helix</keyword>
<reference evidence="3 4" key="1">
    <citation type="journal article" date="2019" name="Int. J. Syst. Evol. Microbiol.">
        <title>The Global Catalogue of Microorganisms (GCM) 10K type strain sequencing project: providing services to taxonomists for standard genome sequencing and annotation.</title>
        <authorList>
            <consortium name="The Broad Institute Genomics Platform"/>
            <consortium name="The Broad Institute Genome Sequencing Center for Infectious Disease"/>
            <person name="Wu L."/>
            <person name="Ma J."/>
        </authorList>
    </citation>
    <scope>NUCLEOTIDE SEQUENCE [LARGE SCALE GENOMIC DNA]</scope>
    <source>
        <strain evidence="3 4">CGMCC 1.3240</strain>
    </source>
</reference>